<reference evidence="2" key="1">
    <citation type="submission" date="2022-03" db="EMBL/GenBank/DDBJ databases">
        <title>Genome Encyclopedia of Bacteria and Archaea VI: Functional Genomics of Type Strains.</title>
        <authorList>
            <person name="Whitman W."/>
        </authorList>
    </citation>
    <scope>NUCLEOTIDE SEQUENCE</scope>
    <source>
        <strain evidence="2">HSC-15S17</strain>
    </source>
</reference>
<keyword evidence="3" id="KW-1185">Reference proteome</keyword>
<dbReference type="EC" id="3.5.1.28" evidence="2"/>
<evidence type="ECO:0000313" key="2">
    <source>
        <dbReference type="EMBL" id="MCP2007217.1"/>
    </source>
</evidence>
<evidence type="ECO:0000313" key="3">
    <source>
        <dbReference type="Proteomes" id="UP001162889"/>
    </source>
</evidence>
<dbReference type="GO" id="GO:0008745">
    <property type="term" value="F:N-acetylmuramoyl-L-alanine amidase activity"/>
    <property type="evidence" value="ECO:0007669"/>
    <property type="project" value="UniProtKB-EC"/>
</dbReference>
<sequence length="266" mass="28975">MRITSAPTCATSESASGKSLNGDGDSGGAADRRQNGPLQQFVPKIADEHLELARGDGDQVVTSGMCMGAIAAATGHFWETLQELPANKDVLQGHRDAHVLREGDRITVPPLKAKEEACAVNRRHRFRRKGVPEKLRLRMVDISEVMANQPYILVVNGERRDGTTDQDGLLDEWIAPSAQSATLYIGDDTYELQLGALQPASTLPGAMAYLLNLGYLSEATEVEEQIRAAIGAFQVDRFLEPTFALDETTIDAIEAQYTHWRATANA</sequence>
<accession>A0ABT1GE52</accession>
<dbReference type="EMBL" id="JALJZU010000001">
    <property type="protein sequence ID" value="MCP2007217.1"/>
    <property type="molecule type" value="Genomic_DNA"/>
</dbReference>
<proteinExistence type="predicted"/>
<dbReference type="Proteomes" id="UP001162889">
    <property type="component" value="Unassembled WGS sequence"/>
</dbReference>
<organism evidence="2 3">
    <name type="scientific">Duganella violaceipulchra</name>
    <dbReference type="NCBI Taxonomy" id="2849652"/>
    <lineage>
        <taxon>Bacteria</taxon>
        <taxon>Pseudomonadati</taxon>
        <taxon>Pseudomonadota</taxon>
        <taxon>Betaproteobacteria</taxon>
        <taxon>Burkholderiales</taxon>
        <taxon>Oxalobacteraceae</taxon>
        <taxon>Telluria group</taxon>
        <taxon>Duganella</taxon>
    </lineage>
</organism>
<feature type="compositionally biased region" description="Polar residues" evidence="1">
    <location>
        <begin position="1"/>
        <end position="19"/>
    </location>
</feature>
<feature type="region of interest" description="Disordered" evidence="1">
    <location>
        <begin position="1"/>
        <end position="35"/>
    </location>
</feature>
<protein>
    <submittedName>
        <fullName evidence="2">N-acetylmuramoyl-L-alanine amidase</fullName>
        <ecNumber evidence="2">3.5.1.28</ecNumber>
    </submittedName>
</protein>
<evidence type="ECO:0000256" key="1">
    <source>
        <dbReference type="SAM" id="MobiDB-lite"/>
    </source>
</evidence>
<name>A0ABT1GE52_9BURK</name>
<keyword evidence="2" id="KW-0378">Hydrolase</keyword>
<gene>
    <name evidence="2" type="ORF">L1274_000905</name>
</gene>
<comment type="caution">
    <text evidence="2">The sequence shown here is derived from an EMBL/GenBank/DDBJ whole genome shotgun (WGS) entry which is preliminary data.</text>
</comment>